<name>A0A953HJ09_9BACT</name>
<dbReference type="PANTHER" id="PTHR38773">
    <property type="entry name" value="PROTEIN SPRT"/>
    <property type="match status" value="1"/>
</dbReference>
<comment type="caution">
    <text evidence="2">The sequence shown here is derived from an EMBL/GenBank/DDBJ whole genome shotgun (WGS) entry which is preliminary data.</text>
</comment>
<feature type="domain" description="SprT-like" evidence="1">
    <location>
        <begin position="28"/>
        <end position="173"/>
    </location>
</feature>
<dbReference type="EMBL" id="JAHVHU010000002">
    <property type="protein sequence ID" value="MBY5956602.1"/>
    <property type="molecule type" value="Genomic_DNA"/>
</dbReference>
<evidence type="ECO:0000313" key="2">
    <source>
        <dbReference type="EMBL" id="MBY5956602.1"/>
    </source>
</evidence>
<dbReference type="AlphaFoldDB" id="A0A953HJ09"/>
<sequence length="191" mass="21821">MKSNHKPTILRQRGIFRGDFEGRTEFIARVRACQAKARELYPDFKLADEELPIVFVWSGRVAGMAKRRKEVYNLEFNIEAIHRDRTEMLENTIPHEMAHIVDMYLHGGKSSHGPRWQSIIRALGGSPQRTHDIPLTKARRSRKYLYEASCGSTVEVGPRHHKSVQRGGTLVVKKTGGKVTRTCFTGRIVLK</sequence>
<dbReference type="SMART" id="SM00731">
    <property type="entry name" value="SprT"/>
    <property type="match status" value="1"/>
</dbReference>
<dbReference type="PANTHER" id="PTHR38773:SF1">
    <property type="entry name" value="PROTEIN SPRT"/>
    <property type="match status" value="1"/>
</dbReference>
<dbReference type="GO" id="GO:0006950">
    <property type="term" value="P:response to stress"/>
    <property type="evidence" value="ECO:0007669"/>
    <property type="project" value="UniProtKB-ARBA"/>
</dbReference>
<accession>A0A953HJ09</accession>
<evidence type="ECO:0000313" key="3">
    <source>
        <dbReference type="Proteomes" id="UP000753961"/>
    </source>
</evidence>
<dbReference type="Pfam" id="PF10263">
    <property type="entry name" value="SprT-like"/>
    <property type="match status" value="1"/>
</dbReference>
<proteinExistence type="predicted"/>
<reference evidence="2" key="1">
    <citation type="submission" date="2021-06" db="EMBL/GenBank/DDBJ databases">
        <title>44 bacteria genomes isolated from Dapeng, Shenzhen.</title>
        <authorList>
            <person name="Zheng W."/>
            <person name="Yu S."/>
            <person name="Huang Y."/>
        </authorList>
    </citation>
    <scope>NUCLEOTIDE SEQUENCE</scope>
    <source>
        <strain evidence="2">DP5N28-2</strain>
    </source>
</reference>
<dbReference type="Proteomes" id="UP000753961">
    <property type="component" value="Unassembled WGS sequence"/>
</dbReference>
<gene>
    <name evidence="2" type="ORF">KUV50_00550</name>
</gene>
<protein>
    <submittedName>
        <fullName evidence="2">SprT-like domain-containing protein</fullName>
    </submittedName>
</protein>
<dbReference type="InterPro" id="IPR006640">
    <property type="entry name" value="SprT-like_domain"/>
</dbReference>
<organism evidence="2 3">
    <name type="scientific">Membranihabitans marinus</name>
    <dbReference type="NCBI Taxonomy" id="1227546"/>
    <lineage>
        <taxon>Bacteria</taxon>
        <taxon>Pseudomonadati</taxon>
        <taxon>Bacteroidota</taxon>
        <taxon>Saprospiria</taxon>
        <taxon>Saprospirales</taxon>
        <taxon>Saprospiraceae</taxon>
        <taxon>Membranihabitans</taxon>
    </lineage>
</organism>
<evidence type="ECO:0000259" key="1">
    <source>
        <dbReference type="SMART" id="SM00731"/>
    </source>
</evidence>
<dbReference type="RefSeq" id="WP_222578127.1">
    <property type="nucleotide sequence ID" value="NZ_JAHVHU010000002.1"/>
</dbReference>
<keyword evidence="3" id="KW-1185">Reference proteome</keyword>